<dbReference type="Gene3D" id="1.10.101.10">
    <property type="entry name" value="PGBD-like superfamily/PGBD"/>
    <property type="match status" value="2"/>
</dbReference>
<dbReference type="Gene3D" id="3.40.50.1460">
    <property type="match status" value="1"/>
</dbReference>
<feature type="signal peptide" evidence="1">
    <location>
        <begin position="1"/>
        <end position="30"/>
    </location>
</feature>
<feature type="domain" description="Peptidoglycan binding-like" evidence="3">
    <location>
        <begin position="500"/>
        <end position="548"/>
    </location>
</feature>
<dbReference type="GO" id="GO:0004197">
    <property type="term" value="F:cysteine-type endopeptidase activity"/>
    <property type="evidence" value="ECO:0007669"/>
    <property type="project" value="InterPro"/>
</dbReference>
<sequence length="560" mass="60571">MPPQTGRPWMTTRIFALLTAAILSATPVWGQSGTALIVANEDYTELRNARGSGAMVQLERILGGAAFDVDIATNLSANAMRAALSTLSASLRDDGHERVVILFSGYTVSAGGTVWLMGTDSRAPDMASVEGYGVRLDTVLSIAGQIQGGAIVALADYGFPDDLDGGFRGGLPPMIEVPQGVTLVRGSSVGVAAVLRDVSAPGTTVGDAAAGRSDVTLDGFNPPYLAFLPDGTSPAPAPAPDRSQEDRVAWQTARDLGTVEGYDAYLSAYPQGAFVAEARAARQQLMNTPERIEAALGLSRDERRAIQRDLTILNFDPRGIDGIFGSGTRGAIRSWQGRNDIAVTGYLDRDQIFRLAQQGARRAAELEEEARARAAEQERQDRQFWRDTGSGQDEVGMRAYLERFPDGIFAPVAQDRLAQIEAQRREAAQARDRAAWDQAAQADTIAAYQGYLQANPDGAFAEQARGRIEELRRPAPPEVDYAAAQAEEDLMRLPTFTRVIVEQRLERLGLEPGPADGVFDDDTRRAIRRYQRRADLPVTGFLTQPIVARLLAEGVVDILR</sequence>
<evidence type="ECO:0000256" key="1">
    <source>
        <dbReference type="SAM" id="SignalP"/>
    </source>
</evidence>
<evidence type="ECO:0000259" key="2">
    <source>
        <dbReference type="Pfam" id="PF00656"/>
    </source>
</evidence>
<comment type="caution">
    <text evidence="4">The sequence shown here is derived from an EMBL/GenBank/DDBJ whole genome shotgun (WGS) entry which is preliminary data.</text>
</comment>
<evidence type="ECO:0000259" key="3">
    <source>
        <dbReference type="Pfam" id="PF01471"/>
    </source>
</evidence>
<organism evidence="4 5">
    <name type="scientific">Pararhodobacter marinus</name>
    <dbReference type="NCBI Taxonomy" id="2184063"/>
    <lineage>
        <taxon>Bacteria</taxon>
        <taxon>Pseudomonadati</taxon>
        <taxon>Pseudomonadota</taxon>
        <taxon>Alphaproteobacteria</taxon>
        <taxon>Rhodobacterales</taxon>
        <taxon>Paracoccaceae</taxon>
        <taxon>Pararhodobacter</taxon>
    </lineage>
</organism>
<feature type="domain" description="Peptidase C14 caspase" evidence="2">
    <location>
        <begin position="33"/>
        <end position="120"/>
    </location>
</feature>
<protein>
    <recommendedName>
        <fullName evidence="6">Caspase family p20 domain-containing protein</fullName>
    </recommendedName>
</protein>
<evidence type="ECO:0008006" key="6">
    <source>
        <dbReference type="Google" id="ProtNLM"/>
    </source>
</evidence>
<dbReference type="InterPro" id="IPR036365">
    <property type="entry name" value="PGBD-like_sf"/>
</dbReference>
<dbReference type="Pfam" id="PF01471">
    <property type="entry name" value="PG_binding_1"/>
    <property type="match status" value="2"/>
</dbReference>
<evidence type="ECO:0000313" key="5">
    <source>
        <dbReference type="Proteomes" id="UP000244940"/>
    </source>
</evidence>
<dbReference type="Pfam" id="PF00656">
    <property type="entry name" value="Peptidase_C14"/>
    <property type="match status" value="1"/>
</dbReference>
<dbReference type="SUPFAM" id="SSF52129">
    <property type="entry name" value="Caspase-like"/>
    <property type="match status" value="1"/>
</dbReference>
<name>A0A2U2CCG9_9RHOB</name>
<dbReference type="InterPro" id="IPR029030">
    <property type="entry name" value="Caspase-like_dom_sf"/>
</dbReference>
<proteinExistence type="predicted"/>
<dbReference type="InterPro" id="IPR011600">
    <property type="entry name" value="Pept_C14_caspase"/>
</dbReference>
<dbReference type="GO" id="GO:0006508">
    <property type="term" value="P:proteolysis"/>
    <property type="evidence" value="ECO:0007669"/>
    <property type="project" value="InterPro"/>
</dbReference>
<dbReference type="InterPro" id="IPR036366">
    <property type="entry name" value="PGBDSf"/>
</dbReference>
<keyword evidence="1" id="KW-0732">Signal</keyword>
<dbReference type="InterPro" id="IPR002477">
    <property type="entry name" value="Peptidoglycan-bd-like"/>
</dbReference>
<dbReference type="AlphaFoldDB" id="A0A2U2CCG9"/>
<dbReference type="OrthoDB" id="8092964at2"/>
<reference evidence="4 5" key="1">
    <citation type="submission" date="2018-05" db="EMBL/GenBank/DDBJ databases">
        <title>Pararhodobacter marina sp. nov., isolated from deep-sea water of the Indian Ocean.</title>
        <authorList>
            <person name="Lai Q.Sr."/>
            <person name="Liu X."/>
            <person name="Shao Z."/>
        </authorList>
    </citation>
    <scope>NUCLEOTIDE SEQUENCE [LARGE SCALE GENOMIC DNA]</scope>
    <source>
        <strain evidence="4 5">CIC4N-9</strain>
    </source>
</reference>
<dbReference type="SUPFAM" id="SSF47090">
    <property type="entry name" value="PGBD-like"/>
    <property type="match status" value="2"/>
</dbReference>
<feature type="domain" description="Peptidoglycan binding-like" evidence="3">
    <location>
        <begin position="300"/>
        <end position="351"/>
    </location>
</feature>
<accession>A0A2U2CCG9</accession>
<dbReference type="Gene3D" id="1.25.40.10">
    <property type="entry name" value="Tetratricopeptide repeat domain"/>
    <property type="match status" value="1"/>
</dbReference>
<dbReference type="InterPro" id="IPR011990">
    <property type="entry name" value="TPR-like_helical_dom_sf"/>
</dbReference>
<dbReference type="Proteomes" id="UP000244940">
    <property type="component" value="Unassembled WGS sequence"/>
</dbReference>
<evidence type="ECO:0000313" key="4">
    <source>
        <dbReference type="EMBL" id="PWE29577.1"/>
    </source>
</evidence>
<dbReference type="EMBL" id="QEYD01000004">
    <property type="protein sequence ID" value="PWE29577.1"/>
    <property type="molecule type" value="Genomic_DNA"/>
</dbReference>
<feature type="chain" id="PRO_5015396614" description="Caspase family p20 domain-containing protein" evidence="1">
    <location>
        <begin position="31"/>
        <end position="560"/>
    </location>
</feature>
<keyword evidence="5" id="KW-1185">Reference proteome</keyword>
<gene>
    <name evidence="4" type="ORF">C4N9_07465</name>
</gene>